<dbReference type="PROSITE" id="PS00036">
    <property type="entry name" value="BZIP_BASIC"/>
    <property type="match status" value="1"/>
</dbReference>
<dbReference type="GO" id="GO:0001228">
    <property type="term" value="F:DNA-binding transcription activator activity, RNA polymerase II-specific"/>
    <property type="evidence" value="ECO:0007669"/>
    <property type="project" value="TreeGrafter"/>
</dbReference>
<dbReference type="Gene3D" id="1.20.5.170">
    <property type="match status" value="1"/>
</dbReference>
<dbReference type="PANTHER" id="PTHR40621">
    <property type="entry name" value="TRANSCRIPTION FACTOR KAPC-RELATED"/>
    <property type="match status" value="1"/>
</dbReference>
<organism evidence="11 12">
    <name type="scientific">Sarocladium strictum</name>
    <name type="common">Black bundle disease fungus</name>
    <name type="synonym">Acremonium strictum</name>
    <dbReference type="NCBI Taxonomy" id="5046"/>
    <lineage>
        <taxon>Eukaryota</taxon>
        <taxon>Fungi</taxon>
        <taxon>Dikarya</taxon>
        <taxon>Ascomycota</taxon>
        <taxon>Pezizomycotina</taxon>
        <taxon>Sordariomycetes</taxon>
        <taxon>Hypocreomycetidae</taxon>
        <taxon>Hypocreales</taxon>
        <taxon>Sarocladiaceae</taxon>
        <taxon>Sarocladium</taxon>
    </lineage>
</organism>
<comment type="function">
    <text evidence="1">Putative transcription factor.</text>
</comment>
<evidence type="ECO:0000256" key="5">
    <source>
        <dbReference type="ARBA" id="ARBA00023125"/>
    </source>
</evidence>
<comment type="subcellular location">
    <subcellularLocation>
        <location evidence="2">Nucleus</location>
    </subcellularLocation>
</comment>
<dbReference type="InterPro" id="IPR046347">
    <property type="entry name" value="bZIP_sf"/>
</dbReference>
<gene>
    <name evidence="11" type="ORF">NLU13_7393</name>
</gene>
<dbReference type="GO" id="GO:0090575">
    <property type="term" value="C:RNA polymerase II transcription regulator complex"/>
    <property type="evidence" value="ECO:0007669"/>
    <property type="project" value="TreeGrafter"/>
</dbReference>
<sequence>MDFAMQALCAPEDIYDERGESFGSSQRTDSWSSGFSTIAGDRRSLSDVSNLSRMPSSSNSIASEAVTPSPSIPVNDEPATATKPKRRRENRYKNAPPAVISRRRAQNRASQRAYRERKDQRIRDLEELLEEAHQKEETLNQAFLTLQAEYDRLVAKSQSQGHAVLLDDSIGGYAEQGSMFASPDLSVHEGPMSGFEFLDGVQNSDMLAGLYLQHDRPTYPPIL</sequence>
<reference evidence="11" key="1">
    <citation type="submission" date="2022-10" db="EMBL/GenBank/DDBJ databases">
        <title>Determination and structural analysis of whole genome sequence of Sarocladium strictum F4-1.</title>
        <authorList>
            <person name="Hu L."/>
            <person name="Jiang Y."/>
        </authorList>
    </citation>
    <scope>NUCLEOTIDE SEQUENCE</scope>
    <source>
        <strain evidence="11">F4-1</strain>
    </source>
</reference>
<dbReference type="EMBL" id="JAPDFR010000007">
    <property type="protein sequence ID" value="KAK0384914.1"/>
    <property type="molecule type" value="Genomic_DNA"/>
</dbReference>
<evidence type="ECO:0000259" key="10">
    <source>
        <dbReference type="PROSITE" id="PS00036"/>
    </source>
</evidence>
<name>A0AA39GDE9_SARSR</name>
<comment type="caution">
    <text evidence="11">The sequence shown here is derived from an EMBL/GenBank/DDBJ whole genome shotgun (WGS) entry which is preliminary data.</text>
</comment>
<dbReference type="AlphaFoldDB" id="A0AA39GDE9"/>
<comment type="similarity">
    <text evidence="3">Belongs to the bZIP family.</text>
</comment>
<evidence type="ECO:0000256" key="9">
    <source>
        <dbReference type="SAM" id="MobiDB-lite"/>
    </source>
</evidence>
<keyword evidence="7" id="KW-0539">Nucleus</keyword>
<evidence type="ECO:0000313" key="11">
    <source>
        <dbReference type="EMBL" id="KAK0384914.1"/>
    </source>
</evidence>
<keyword evidence="5" id="KW-0238">DNA-binding</keyword>
<dbReference type="Proteomes" id="UP001175261">
    <property type="component" value="Unassembled WGS sequence"/>
</dbReference>
<dbReference type="PANTHER" id="PTHR40621:SF11">
    <property type="entry name" value="TRANSCRIPTION FACTOR KAPC-RELATED"/>
    <property type="match status" value="1"/>
</dbReference>
<evidence type="ECO:0000313" key="12">
    <source>
        <dbReference type="Proteomes" id="UP001175261"/>
    </source>
</evidence>
<proteinExistence type="inferred from homology"/>
<feature type="region of interest" description="Disordered" evidence="9">
    <location>
        <begin position="17"/>
        <end position="118"/>
    </location>
</feature>
<feature type="compositionally biased region" description="Polar residues" evidence="9">
    <location>
        <begin position="22"/>
        <end position="36"/>
    </location>
</feature>
<dbReference type="SMART" id="SM00338">
    <property type="entry name" value="BRLZ"/>
    <property type="match status" value="1"/>
</dbReference>
<evidence type="ECO:0000256" key="4">
    <source>
        <dbReference type="ARBA" id="ARBA00023015"/>
    </source>
</evidence>
<dbReference type="InterPro" id="IPR050936">
    <property type="entry name" value="AP-1-like"/>
</dbReference>
<evidence type="ECO:0000256" key="8">
    <source>
        <dbReference type="ARBA" id="ARBA00044067"/>
    </source>
</evidence>
<dbReference type="CDD" id="cd14688">
    <property type="entry name" value="bZIP_YAP"/>
    <property type="match status" value="1"/>
</dbReference>
<dbReference type="InterPro" id="IPR004827">
    <property type="entry name" value="bZIP"/>
</dbReference>
<evidence type="ECO:0000256" key="6">
    <source>
        <dbReference type="ARBA" id="ARBA00023163"/>
    </source>
</evidence>
<evidence type="ECO:0000256" key="7">
    <source>
        <dbReference type="ARBA" id="ARBA00023242"/>
    </source>
</evidence>
<dbReference type="SUPFAM" id="SSF57959">
    <property type="entry name" value="Leucine zipper domain"/>
    <property type="match status" value="1"/>
</dbReference>
<feature type="domain" description="BZIP" evidence="10">
    <location>
        <begin position="102"/>
        <end position="117"/>
    </location>
</feature>
<evidence type="ECO:0000256" key="3">
    <source>
        <dbReference type="ARBA" id="ARBA00007163"/>
    </source>
</evidence>
<keyword evidence="6" id="KW-0804">Transcription</keyword>
<feature type="compositionally biased region" description="Low complexity" evidence="9">
    <location>
        <begin position="49"/>
        <end position="60"/>
    </location>
</feature>
<protein>
    <recommendedName>
        <fullName evidence="8">Putative transcription factor kapC</fullName>
    </recommendedName>
</protein>
<keyword evidence="12" id="KW-1185">Reference proteome</keyword>
<evidence type="ECO:0000256" key="2">
    <source>
        <dbReference type="ARBA" id="ARBA00004123"/>
    </source>
</evidence>
<evidence type="ECO:0000256" key="1">
    <source>
        <dbReference type="ARBA" id="ARBA00004049"/>
    </source>
</evidence>
<dbReference type="GO" id="GO:0000976">
    <property type="term" value="F:transcription cis-regulatory region binding"/>
    <property type="evidence" value="ECO:0007669"/>
    <property type="project" value="InterPro"/>
</dbReference>
<keyword evidence="4" id="KW-0805">Transcription regulation</keyword>
<accession>A0AA39GDE9</accession>